<reference evidence="6 7" key="1">
    <citation type="journal article" date="2015" name="Genome Announc.">
        <title>Draft Genome Sequence of Cyanobacterium Hassallia byssoidea Strain VB512170, Isolated from Monuments in India.</title>
        <authorList>
            <person name="Singh D."/>
            <person name="Chandrababunaidu M.M."/>
            <person name="Panda A."/>
            <person name="Sen D."/>
            <person name="Bhattacharyya S."/>
            <person name="Adhikary S.P."/>
            <person name="Tripathy S."/>
        </authorList>
    </citation>
    <scope>NUCLEOTIDE SEQUENCE [LARGE SCALE GENOMIC DNA]</scope>
    <source>
        <strain evidence="6 7">VB512170</strain>
    </source>
</reference>
<dbReference type="Proteomes" id="UP000031549">
    <property type="component" value="Unassembled WGS sequence"/>
</dbReference>
<evidence type="ECO:0000256" key="1">
    <source>
        <dbReference type="ARBA" id="ARBA00022723"/>
    </source>
</evidence>
<evidence type="ECO:0000259" key="5">
    <source>
        <dbReference type="Pfam" id="PF00127"/>
    </source>
</evidence>
<dbReference type="PROSITE" id="PS00079">
    <property type="entry name" value="MULTICOPPER_OXIDASE1"/>
    <property type="match status" value="1"/>
</dbReference>
<evidence type="ECO:0000256" key="3">
    <source>
        <dbReference type="SAM" id="MobiDB-lite"/>
    </source>
</evidence>
<keyword evidence="1" id="KW-0479">Metal-binding</keyword>
<feature type="domain" description="Blue (type 1) copper" evidence="5">
    <location>
        <begin position="50"/>
        <end position="160"/>
    </location>
</feature>
<dbReference type="PANTHER" id="PTHR38439:SF3">
    <property type="entry name" value="COPPER-RESISTANT CUPROPROTEIN COPI"/>
    <property type="match status" value="1"/>
</dbReference>
<sequence>MKTSIKFFFLTAVVSLLWACGNDTAQTTPANSPTATNSNSPNATSTAGTKIQVTATEMKFQLSQSTVPAGPVEFETTNKGKIPHEMVVIKTDLPLDKLPLEGDKLDEDKAGKEIGEIEEDDLKSGVTKTLKVNLTPGKYLIVCNLPGHFKAGMRTFLTVQ</sequence>
<keyword evidence="4" id="KW-0732">Signal</keyword>
<protein>
    <submittedName>
        <fullName evidence="6">Copper-binding protein</fullName>
    </submittedName>
</protein>
<dbReference type="GO" id="GO:0009055">
    <property type="term" value="F:electron transfer activity"/>
    <property type="evidence" value="ECO:0007669"/>
    <property type="project" value="InterPro"/>
</dbReference>
<dbReference type="InterPro" id="IPR050845">
    <property type="entry name" value="Cu-binding_ET"/>
</dbReference>
<feature type="signal peptide" evidence="4">
    <location>
        <begin position="1"/>
        <end position="25"/>
    </location>
</feature>
<organism evidence="6 7">
    <name type="scientific">Hassallia byssoidea VB512170</name>
    <dbReference type="NCBI Taxonomy" id="1304833"/>
    <lineage>
        <taxon>Bacteria</taxon>
        <taxon>Bacillati</taxon>
        <taxon>Cyanobacteriota</taxon>
        <taxon>Cyanophyceae</taxon>
        <taxon>Nostocales</taxon>
        <taxon>Tolypothrichaceae</taxon>
        <taxon>Hassallia</taxon>
    </lineage>
</organism>
<gene>
    <name evidence="6" type="ORF">PI95_003440</name>
</gene>
<evidence type="ECO:0000313" key="7">
    <source>
        <dbReference type="Proteomes" id="UP000031549"/>
    </source>
</evidence>
<evidence type="ECO:0000256" key="2">
    <source>
        <dbReference type="ARBA" id="ARBA00023008"/>
    </source>
</evidence>
<dbReference type="PANTHER" id="PTHR38439">
    <property type="entry name" value="AURACYANIN-B"/>
    <property type="match status" value="1"/>
</dbReference>
<dbReference type="InterPro" id="IPR008972">
    <property type="entry name" value="Cupredoxin"/>
</dbReference>
<accession>A0A846H2G7</accession>
<feature type="chain" id="PRO_5032760472" evidence="4">
    <location>
        <begin position="26"/>
        <end position="160"/>
    </location>
</feature>
<comment type="caution">
    <text evidence="6">The sequence shown here is derived from an EMBL/GenBank/DDBJ whole genome shotgun (WGS) entry which is preliminary data.</text>
</comment>
<dbReference type="InterPro" id="IPR033138">
    <property type="entry name" value="Cu_oxidase_CS"/>
</dbReference>
<dbReference type="GO" id="GO:0005507">
    <property type="term" value="F:copper ion binding"/>
    <property type="evidence" value="ECO:0007669"/>
    <property type="project" value="InterPro"/>
</dbReference>
<keyword evidence="2" id="KW-0186">Copper</keyword>
<keyword evidence="7" id="KW-1185">Reference proteome</keyword>
<dbReference type="Gene3D" id="2.60.40.420">
    <property type="entry name" value="Cupredoxins - blue copper proteins"/>
    <property type="match status" value="1"/>
</dbReference>
<name>A0A846H2G7_9CYAN</name>
<dbReference type="EMBL" id="JTCM02000004">
    <property type="protein sequence ID" value="NEU71662.1"/>
    <property type="molecule type" value="Genomic_DNA"/>
</dbReference>
<evidence type="ECO:0000256" key="4">
    <source>
        <dbReference type="SAM" id="SignalP"/>
    </source>
</evidence>
<dbReference type="InterPro" id="IPR000923">
    <property type="entry name" value="BlueCu_1"/>
</dbReference>
<dbReference type="Pfam" id="PF00127">
    <property type="entry name" value="Copper-bind"/>
    <property type="match status" value="1"/>
</dbReference>
<dbReference type="AlphaFoldDB" id="A0A846H2G7"/>
<dbReference type="SUPFAM" id="SSF49503">
    <property type="entry name" value="Cupredoxins"/>
    <property type="match status" value="1"/>
</dbReference>
<proteinExistence type="predicted"/>
<evidence type="ECO:0000313" key="6">
    <source>
        <dbReference type="EMBL" id="NEU71662.1"/>
    </source>
</evidence>
<feature type="region of interest" description="Disordered" evidence="3">
    <location>
        <begin position="27"/>
        <end position="47"/>
    </location>
</feature>